<sequence>MRAELLGDRRRRDVLLLQTPVPASSSLKLNQKFSGIIGVESVQTPSSRQKPERPRGRKEELFLEHRLYRVLVSWFQRRSGLNVSVLLVRRQSGGSSASWRPRLSAGFTRCLVALQHCQNSPYVPVNVHVLLSSETRSSSSPPTSDPPPPPPLWEQLGPAAMLDHNLDSDCEFQRIQSSQQLENSSLESIWNWIRPEGVSSAFGSFQLKHQLHVWSPPPPEENPRLLLWRTPDPPEENPRLLLSRTPGSSCGEPPAPPEENPPDPPVENPRLLLRRTPRILLWRTPGSS</sequence>
<feature type="compositionally biased region" description="Pro residues" evidence="1">
    <location>
        <begin position="143"/>
        <end position="152"/>
    </location>
</feature>
<protein>
    <submittedName>
        <fullName evidence="2">Uncharacterized protein</fullName>
    </submittedName>
</protein>
<comment type="caution">
    <text evidence="2">The sequence shown here is derived from an EMBL/GenBank/DDBJ whole genome shotgun (WGS) entry which is preliminary data.</text>
</comment>
<organism evidence="2 3">
    <name type="scientific">Pleuronectes platessa</name>
    <name type="common">European plaice</name>
    <dbReference type="NCBI Taxonomy" id="8262"/>
    <lineage>
        <taxon>Eukaryota</taxon>
        <taxon>Metazoa</taxon>
        <taxon>Chordata</taxon>
        <taxon>Craniata</taxon>
        <taxon>Vertebrata</taxon>
        <taxon>Euteleostomi</taxon>
        <taxon>Actinopterygii</taxon>
        <taxon>Neopterygii</taxon>
        <taxon>Teleostei</taxon>
        <taxon>Neoteleostei</taxon>
        <taxon>Acanthomorphata</taxon>
        <taxon>Carangaria</taxon>
        <taxon>Pleuronectiformes</taxon>
        <taxon>Pleuronectoidei</taxon>
        <taxon>Pleuronectidae</taxon>
        <taxon>Pleuronectes</taxon>
    </lineage>
</organism>
<evidence type="ECO:0000256" key="1">
    <source>
        <dbReference type="SAM" id="MobiDB-lite"/>
    </source>
</evidence>
<keyword evidence="3" id="KW-1185">Reference proteome</keyword>
<dbReference type="AlphaFoldDB" id="A0A9N7YGB7"/>
<name>A0A9N7YGB7_PLEPL</name>
<evidence type="ECO:0000313" key="3">
    <source>
        <dbReference type="Proteomes" id="UP001153269"/>
    </source>
</evidence>
<dbReference type="EMBL" id="CADEAL010000640">
    <property type="protein sequence ID" value="CAB1423214.1"/>
    <property type="molecule type" value="Genomic_DNA"/>
</dbReference>
<proteinExistence type="predicted"/>
<feature type="region of interest" description="Disordered" evidence="1">
    <location>
        <begin position="134"/>
        <end position="156"/>
    </location>
</feature>
<evidence type="ECO:0000313" key="2">
    <source>
        <dbReference type="EMBL" id="CAB1423214.1"/>
    </source>
</evidence>
<dbReference type="Proteomes" id="UP001153269">
    <property type="component" value="Unassembled WGS sequence"/>
</dbReference>
<feature type="region of interest" description="Disordered" evidence="1">
    <location>
        <begin position="214"/>
        <end position="272"/>
    </location>
</feature>
<feature type="compositionally biased region" description="Pro residues" evidence="1">
    <location>
        <begin position="253"/>
        <end position="267"/>
    </location>
</feature>
<accession>A0A9N7YGB7</accession>
<reference evidence="2" key="1">
    <citation type="submission" date="2020-03" db="EMBL/GenBank/DDBJ databases">
        <authorList>
            <person name="Weist P."/>
        </authorList>
    </citation>
    <scope>NUCLEOTIDE SEQUENCE</scope>
</reference>
<gene>
    <name evidence="2" type="ORF">PLEPLA_LOCUS11132</name>
</gene>